<organism evidence="1 2">
    <name type="scientific">Ophiobolus disseminans</name>
    <dbReference type="NCBI Taxonomy" id="1469910"/>
    <lineage>
        <taxon>Eukaryota</taxon>
        <taxon>Fungi</taxon>
        <taxon>Dikarya</taxon>
        <taxon>Ascomycota</taxon>
        <taxon>Pezizomycotina</taxon>
        <taxon>Dothideomycetes</taxon>
        <taxon>Pleosporomycetidae</taxon>
        <taxon>Pleosporales</taxon>
        <taxon>Pleosporineae</taxon>
        <taxon>Phaeosphaeriaceae</taxon>
        <taxon>Ophiobolus</taxon>
    </lineage>
</organism>
<reference evidence="1" key="1">
    <citation type="journal article" date="2020" name="Stud. Mycol.">
        <title>101 Dothideomycetes genomes: a test case for predicting lifestyles and emergence of pathogens.</title>
        <authorList>
            <person name="Haridas S."/>
            <person name="Albert R."/>
            <person name="Binder M."/>
            <person name="Bloem J."/>
            <person name="Labutti K."/>
            <person name="Salamov A."/>
            <person name="Andreopoulos B."/>
            <person name="Baker S."/>
            <person name="Barry K."/>
            <person name="Bills G."/>
            <person name="Bluhm B."/>
            <person name="Cannon C."/>
            <person name="Castanera R."/>
            <person name="Culley D."/>
            <person name="Daum C."/>
            <person name="Ezra D."/>
            <person name="Gonzalez J."/>
            <person name="Henrissat B."/>
            <person name="Kuo A."/>
            <person name="Liang C."/>
            <person name="Lipzen A."/>
            <person name="Lutzoni F."/>
            <person name="Magnuson J."/>
            <person name="Mondo S."/>
            <person name="Nolan M."/>
            <person name="Ohm R."/>
            <person name="Pangilinan J."/>
            <person name="Park H.-J."/>
            <person name="Ramirez L."/>
            <person name="Alfaro M."/>
            <person name="Sun H."/>
            <person name="Tritt A."/>
            <person name="Yoshinaga Y."/>
            <person name="Zwiers L.-H."/>
            <person name="Turgeon B."/>
            <person name="Goodwin S."/>
            <person name="Spatafora J."/>
            <person name="Crous P."/>
            <person name="Grigoriev I."/>
        </authorList>
    </citation>
    <scope>NUCLEOTIDE SEQUENCE</scope>
    <source>
        <strain evidence="1">CBS 113818</strain>
    </source>
</reference>
<proteinExistence type="predicted"/>
<accession>A0A6A6ZPU0</accession>
<sequence length="90" mass="10229">MDWANDNARLSHDASGVRRIFKYHPRPSKVIKIGRETGYQAQVWSLESHRDWTQWLNTVSAVHGVPGVEAKLMTSTAYELFESRARGDTG</sequence>
<name>A0A6A6ZPU0_9PLEO</name>
<evidence type="ECO:0000313" key="1">
    <source>
        <dbReference type="EMBL" id="KAF2823102.1"/>
    </source>
</evidence>
<gene>
    <name evidence="1" type="ORF">CC86DRAFT_409868</name>
</gene>
<dbReference type="Proteomes" id="UP000799424">
    <property type="component" value="Unassembled WGS sequence"/>
</dbReference>
<evidence type="ECO:0000313" key="2">
    <source>
        <dbReference type="Proteomes" id="UP000799424"/>
    </source>
</evidence>
<dbReference type="EMBL" id="MU006233">
    <property type="protein sequence ID" value="KAF2823102.1"/>
    <property type="molecule type" value="Genomic_DNA"/>
</dbReference>
<protein>
    <submittedName>
        <fullName evidence="1">Uncharacterized protein</fullName>
    </submittedName>
</protein>
<dbReference type="AlphaFoldDB" id="A0A6A6ZPU0"/>
<keyword evidence="2" id="KW-1185">Reference proteome</keyword>